<evidence type="ECO:0000313" key="6">
    <source>
        <dbReference type="Proteomes" id="UP000294299"/>
    </source>
</evidence>
<dbReference type="Pfam" id="PF02230">
    <property type="entry name" value="Abhydrolase_2"/>
    <property type="match status" value="1"/>
</dbReference>
<dbReference type="AlphaFoldDB" id="A0A484IE46"/>
<dbReference type="SUPFAM" id="SSF53474">
    <property type="entry name" value="alpha/beta-Hydrolases"/>
    <property type="match status" value="1"/>
</dbReference>
<dbReference type="PANTHER" id="PTHR10655">
    <property type="entry name" value="LYSOPHOSPHOLIPASE-RELATED"/>
    <property type="match status" value="1"/>
</dbReference>
<dbReference type="GO" id="GO:0016787">
    <property type="term" value="F:hydrolase activity"/>
    <property type="evidence" value="ECO:0007669"/>
    <property type="project" value="UniProtKB-KW"/>
</dbReference>
<proteinExistence type="inferred from homology"/>
<dbReference type="OrthoDB" id="10258at2157"/>
<dbReference type="Gene3D" id="3.40.50.1820">
    <property type="entry name" value="alpha/beta hydrolase"/>
    <property type="match status" value="1"/>
</dbReference>
<dbReference type="Proteomes" id="UP000294299">
    <property type="component" value="Chromosome NFRAN"/>
</dbReference>
<protein>
    <submittedName>
        <fullName evidence="5">Putative hydrolase MhqD</fullName>
        <ecNumber evidence="5">3.1.-.-</ecNumber>
    </submittedName>
</protein>
<evidence type="ECO:0000313" key="5">
    <source>
        <dbReference type="EMBL" id="VFJ14387.1"/>
    </source>
</evidence>
<evidence type="ECO:0000256" key="1">
    <source>
        <dbReference type="ARBA" id="ARBA00006499"/>
    </source>
</evidence>
<dbReference type="RefSeq" id="WP_134484611.1">
    <property type="nucleotide sequence ID" value="NZ_LR216287.1"/>
</dbReference>
<dbReference type="GeneID" id="39421343"/>
<feature type="compositionally biased region" description="Polar residues" evidence="3">
    <location>
        <begin position="16"/>
        <end position="27"/>
    </location>
</feature>
<evidence type="ECO:0000259" key="4">
    <source>
        <dbReference type="Pfam" id="PF02230"/>
    </source>
</evidence>
<dbReference type="InterPro" id="IPR029058">
    <property type="entry name" value="AB_hydrolase_fold"/>
</dbReference>
<dbReference type="PANTHER" id="PTHR10655:SF17">
    <property type="entry name" value="LYSOPHOSPHOLIPASE-LIKE PROTEIN 1"/>
    <property type="match status" value="1"/>
</dbReference>
<dbReference type="InterPro" id="IPR003140">
    <property type="entry name" value="PLipase/COase/thioEstase"/>
</dbReference>
<gene>
    <name evidence="5" type="primary">mhqD</name>
    <name evidence="5" type="ORF">NFRAN_2065</name>
</gene>
<accession>A0A484IE46</accession>
<keyword evidence="2 5" id="KW-0378">Hydrolase</keyword>
<feature type="region of interest" description="Disordered" evidence="3">
    <location>
        <begin position="9"/>
        <end position="33"/>
    </location>
</feature>
<organism evidence="5 6">
    <name type="scientific">Candidatus Nitrosocosmicus franklandianus</name>
    <dbReference type="NCBI Taxonomy" id="1798806"/>
    <lineage>
        <taxon>Archaea</taxon>
        <taxon>Nitrososphaerota</taxon>
        <taxon>Nitrososphaeria</taxon>
        <taxon>Nitrososphaerales</taxon>
        <taxon>Nitrososphaeraceae</taxon>
        <taxon>Candidatus Nitrosocosmicus</taxon>
    </lineage>
</organism>
<comment type="similarity">
    <text evidence="1">Belongs to the AB hydrolase superfamily. AB hydrolase 2 family.</text>
</comment>
<keyword evidence="6" id="KW-1185">Reference proteome</keyword>
<reference evidence="5 6" key="1">
    <citation type="submission" date="2019-02" db="EMBL/GenBank/DDBJ databases">
        <authorList>
            <person name="Lehtovirta-Morley E L."/>
        </authorList>
    </citation>
    <scope>NUCLEOTIDE SEQUENCE [LARGE SCALE GENOMIC DNA]</scope>
    <source>
        <strain evidence="5">NFRAN1</strain>
    </source>
</reference>
<evidence type="ECO:0000256" key="2">
    <source>
        <dbReference type="ARBA" id="ARBA00022801"/>
    </source>
</evidence>
<dbReference type="EC" id="3.1.-.-" evidence="5"/>
<evidence type="ECO:0000256" key="3">
    <source>
        <dbReference type="SAM" id="MobiDB-lite"/>
    </source>
</evidence>
<feature type="domain" description="Phospholipase/carboxylesterase/thioesterase" evidence="4">
    <location>
        <begin position="38"/>
        <end position="222"/>
    </location>
</feature>
<dbReference type="EMBL" id="LR216287">
    <property type="protein sequence ID" value="VFJ14387.1"/>
    <property type="molecule type" value="Genomic_DNA"/>
</dbReference>
<sequence>MNDLGFKHRFIPSPPLQQKQGVGSSGKTHGHKDNQSDSLILLLLHGTGGNEDDLIQVGKMISSTASLLSPRGKVLENGMSRFFRRLAEGIFDKEDLKFRTKELADFVKEASNIYYFDTNKTIAVGFSNGANIAASLLLSFPETLSGAILFRAMVPFVPTSLPDLSDKKILLSAGVSDPIVSRSQTQNLFDLLKKSGANVTLQWQQSGHNLTEPDIVYAKEWLDRNFR</sequence>
<name>A0A484IE46_9ARCH</name>
<dbReference type="InterPro" id="IPR050565">
    <property type="entry name" value="LYPA1-2/EST-like"/>
</dbReference>
<dbReference type="KEGG" id="nfn:NFRAN_2065"/>